<evidence type="ECO:0000313" key="3">
    <source>
        <dbReference type="Proteomes" id="UP001612741"/>
    </source>
</evidence>
<evidence type="ECO:0008006" key="4">
    <source>
        <dbReference type="Google" id="ProtNLM"/>
    </source>
</evidence>
<feature type="region of interest" description="Disordered" evidence="1">
    <location>
        <begin position="668"/>
        <end position="711"/>
    </location>
</feature>
<feature type="region of interest" description="Disordered" evidence="1">
    <location>
        <begin position="426"/>
        <end position="468"/>
    </location>
</feature>
<name>A0ABW7Z1N0_9ACTN</name>
<feature type="compositionally biased region" description="Low complexity" evidence="1">
    <location>
        <begin position="606"/>
        <end position="618"/>
    </location>
</feature>
<protein>
    <recommendedName>
        <fullName evidence="4">HEAT repeat domain-containing protein</fullName>
    </recommendedName>
</protein>
<comment type="caution">
    <text evidence="2">The sequence shown here is derived from an EMBL/GenBank/DDBJ whole genome shotgun (WGS) entry which is preliminary data.</text>
</comment>
<organism evidence="2 3">
    <name type="scientific">Nonomuraea typhae</name>
    <dbReference type="NCBI Taxonomy" id="2603600"/>
    <lineage>
        <taxon>Bacteria</taxon>
        <taxon>Bacillati</taxon>
        <taxon>Actinomycetota</taxon>
        <taxon>Actinomycetes</taxon>
        <taxon>Streptosporangiales</taxon>
        <taxon>Streptosporangiaceae</taxon>
        <taxon>Nonomuraea</taxon>
    </lineage>
</organism>
<dbReference type="RefSeq" id="WP_397086516.1">
    <property type="nucleotide sequence ID" value="NZ_JBITGY010000008.1"/>
</dbReference>
<dbReference type="Proteomes" id="UP001612741">
    <property type="component" value="Unassembled WGS sequence"/>
</dbReference>
<reference evidence="2 3" key="1">
    <citation type="submission" date="2024-10" db="EMBL/GenBank/DDBJ databases">
        <title>The Natural Products Discovery Center: Release of the First 8490 Sequenced Strains for Exploring Actinobacteria Biosynthetic Diversity.</title>
        <authorList>
            <person name="Kalkreuter E."/>
            <person name="Kautsar S.A."/>
            <person name="Yang D."/>
            <person name="Bader C.D."/>
            <person name="Teijaro C.N."/>
            <person name="Fluegel L."/>
            <person name="Davis C.M."/>
            <person name="Simpson J.R."/>
            <person name="Lauterbach L."/>
            <person name="Steele A.D."/>
            <person name="Gui C."/>
            <person name="Meng S."/>
            <person name="Li G."/>
            <person name="Viehrig K."/>
            <person name="Ye F."/>
            <person name="Su P."/>
            <person name="Kiefer A.F."/>
            <person name="Nichols A."/>
            <person name="Cepeda A.J."/>
            <person name="Yan W."/>
            <person name="Fan B."/>
            <person name="Jiang Y."/>
            <person name="Adhikari A."/>
            <person name="Zheng C.-J."/>
            <person name="Schuster L."/>
            <person name="Cowan T.M."/>
            <person name="Smanski M.J."/>
            <person name="Chevrette M.G."/>
            <person name="De Carvalho L.P.S."/>
            <person name="Shen B."/>
        </authorList>
    </citation>
    <scope>NUCLEOTIDE SEQUENCE [LARGE SCALE GENOMIC DNA]</scope>
    <source>
        <strain evidence="2 3">NPDC050545</strain>
    </source>
</reference>
<keyword evidence="3" id="KW-1185">Reference proteome</keyword>
<dbReference type="EMBL" id="JBITGY010000008">
    <property type="protein sequence ID" value="MFI6501740.1"/>
    <property type="molecule type" value="Genomic_DNA"/>
</dbReference>
<evidence type="ECO:0000313" key="2">
    <source>
        <dbReference type="EMBL" id="MFI6501740.1"/>
    </source>
</evidence>
<gene>
    <name evidence="2" type="ORF">ACIBG2_30470</name>
</gene>
<sequence>MTTGAWEAVRKAVDAYDMHAVAEVAAGLGDAERREVARELAGYLPTARALGEEDLERQYDQWQKLQDLAAEGDTPVHGLTAHQPTGVLPARWLEPMRVAGAATIPGAAGAAAWLSRRELRRPSTRWGWASMPVDDTPLLLDVLATRPAEWQADLAVRLALRLRETRPVADNHVRLVLELLRRTKAEPPAHDPLTLAWVAASVPSSAMLAKDPLLAAMVPRLFESEGVGRLVRDSHDWPKALHKLTARSLTGAPRVPRRALLKGCVTRFLRGGQAADLRFFVRLHDLLDPMDGEVADYGHDYLRLLPAAPGPVAELALKQVRRLGDRVEREDAREAVEGLLFRQESKLVRAGLAWLDRLLRDRTQDLDPYAPALATALTADSAVVRERAVRLAAKHAGRFGPSGTRAIRDTIALLPTGQAETLATAFDTPTAPEPPPFTPKPLPPIPRTRTFPGPPATPEDLAALNPAPRDWTTGERWLAAFVHLAARDRSGLRNALKPLADGLGDDAYSTYPWHDLGTWTAALARELTEPGSETRVSAGSPAKPGAWSGVAGWVRGGVAGVSQSEAVGVSQSGVAGVSQSGVAGVSQSGVAGVSQSGVAGVAQSGVAGVSQSGPGAAVHAGASEPAQAPSGGRGLTRDLAELGVERPALTATLAGAGTLTATWAGATAETPASSPMPGNPTQSGPTQDDPMPGNPTHRGPIQGGPTQGGLAVRGVVGERLPRSPAGALGAYLPLARFAEVYEALVTGRLPPYLLSTPTRADGGIDAAALVERLEGYERTGVAALPLDLRQAVLRLRRGVPAEVIVRARGLTCEAARWLTDRPADPRITLAWTTAHSSPEVDSKIVAGPEYAEVLGDLMRPEADAEPFEPLLSALAGHRELVAAHYLATLSSYWADGPLTEPQLRRLALADGPTGPATGLLLAWLLLHGDPMLRTPFLWLSAAGALPGEEIGKQLAALLDLEHRIGLPTALDRLRELAEFGAHQEVWQVMSSLLTAYLPGPGGKATTLHTRLVTFAADAATWAGARGEHPAIAELATRTRTSELVRQARRLHTHLTA</sequence>
<proteinExistence type="predicted"/>
<accession>A0ABW7Z1N0</accession>
<feature type="region of interest" description="Disordered" evidence="1">
    <location>
        <begin position="606"/>
        <end position="635"/>
    </location>
</feature>
<evidence type="ECO:0000256" key="1">
    <source>
        <dbReference type="SAM" id="MobiDB-lite"/>
    </source>
</evidence>
<feature type="compositionally biased region" description="Pro residues" evidence="1">
    <location>
        <begin position="431"/>
        <end position="457"/>
    </location>
</feature>